<keyword evidence="2" id="KW-1185">Reference proteome</keyword>
<comment type="caution">
    <text evidence="1">The sequence shown here is derived from an EMBL/GenBank/DDBJ whole genome shotgun (WGS) entry which is preliminary data.</text>
</comment>
<name>A0A835JHE8_9ROSI</name>
<sequence>MSSMKFWGAKVKAGEPLKVEPKDFCMIHLSQAAVVIPNDDASNFSSDEEDFEFVKAIIAMDKVAKPEKTKDVSRAEQAK</sequence>
<gene>
    <name evidence="1" type="ORF">SADUNF_Sadunf13G0054400</name>
</gene>
<accession>A0A835JHE8</accession>
<dbReference type="Proteomes" id="UP000657918">
    <property type="component" value="Unassembled WGS sequence"/>
</dbReference>
<proteinExistence type="predicted"/>
<dbReference type="OrthoDB" id="2019803at2759"/>
<dbReference type="AlphaFoldDB" id="A0A835JHE8"/>
<reference evidence="1 2" key="1">
    <citation type="submission" date="2020-10" db="EMBL/GenBank/DDBJ databases">
        <title>Plant Genome Project.</title>
        <authorList>
            <person name="Zhang R.-G."/>
        </authorList>
    </citation>
    <scope>NUCLEOTIDE SEQUENCE [LARGE SCALE GENOMIC DNA]</scope>
    <source>
        <strain evidence="1">FAFU-HL-1</strain>
        <tissue evidence="1">Leaf</tissue>
    </source>
</reference>
<dbReference type="EMBL" id="JADGMS010000013">
    <property type="protein sequence ID" value="KAF9670303.1"/>
    <property type="molecule type" value="Genomic_DNA"/>
</dbReference>
<organism evidence="1 2">
    <name type="scientific">Salix dunnii</name>
    <dbReference type="NCBI Taxonomy" id="1413687"/>
    <lineage>
        <taxon>Eukaryota</taxon>
        <taxon>Viridiplantae</taxon>
        <taxon>Streptophyta</taxon>
        <taxon>Embryophyta</taxon>
        <taxon>Tracheophyta</taxon>
        <taxon>Spermatophyta</taxon>
        <taxon>Magnoliopsida</taxon>
        <taxon>eudicotyledons</taxon>
        <taxon>Gunneridae</taxon>
        <taxon>Pentapetalae</taxon>
        <taxon>rosids</taxon>
        <taxon>fabids</taxon>
        <taxon>Malpighiales</taxon>
        <taxon>Salicaceae</taxon>
        <taxon>Saliceae</taxon>
        <taxon>Salix</taxon>
    </lineage>
</organism>
<protein>
    <submittedName>
        <fullName evidence="1">Uncharacterized protein</fullName>
    </submittedName>
</protein>
<evidence type="ECO:0000313" key="1">
    <source>
        <dbReference type="EMBL" id="KAF9670303.1"/>
    </source>
</evidence>
<evidence type="ECO:0000313" key="2">
    <source>
        <dbReference type="Proteomes" id="UP000657918"/>
    </source>
</evidence>